<evidence type="ECO:0000256" key="2">
    <source>
        <dbReference type="SAM" id="Phobius"/>
    </source>
</evidence>
<keyword evidence="2" id="KW-0812">Transmembrane</keyword>
<keyword evidence="4" id="KW-1185">Reference proteome</keyword>
<organism evidence="3 4">
    <name type="scientific">Curtobacterium citri</name>
    <dbReference type="NCBI Taxonomy" id="3055139"/>
    <lineage>
        <taxon>Bacteria</taxon>
        <taxon>Bacillati</taxon>
        <taxon>Actinomycetota</taxon>
        <taxon>Actinomycetes</taxon>
        <taxon>Micrococcales</taxon>
        <taxon>Microbacteriaceae</taxon>
        <taxon>Curtobacterium</taxon>
    </lineage>
</organism>
<accession>A0ABT7T9C8</accession>
<keyword evidence="2" id="KW-1133">Transmembrane helix</keyword>
<dbReference type="EMBL" id="JAUCML010000009">
    <property type="protein sequence ID" value="MDM7886158.1"/>
    <property type="molecule type" value="Genomic_DNA"/>
</dbReference>
<protein>
    <submittedName>
        <fullName evidence="3">Uncharacterized protein</fullName>
    </submittedName>
</protein>
<comment type="caution">
    <text evidence="3">The sequence shown here is derived from an EMBL/GenBank/DDBJ whole genome shotgun (WGS) entry which is preliminary data.</text>
</comment>
<feature type="transmembrane region" description="Helical" evidence="2">
    <location>
        <begin position="59"/>
        <end position="83"/>
    </location>
</feature>
<feature type="region of interest" description="Disordered" evidence="1">
    <location>
        <begin position="199"/>
        <end position="231"/>
    </location>
</feature>
<gene>
    <name evidence="3" type="ORF">QUG92_13675</name>
</gene>
<dbReference type="Proteomes" id="UP001237823">
    <property type="component" value="Unassembled WGS sequence"/>
</dbReference>
<reference evidence="3 4" key="1">
    <citation type="submission" date="2023-06" db="EMBL/GenBank/DDBJ databases">
        <authorList>
            <person name="Feng G."/>
            <person name="Li J."/>
            <person name="Zhu H."/>
        </authorList>
    </citation>
    <scope>NUCLEOTIDE SEQUENCE [LARGE SCALE GENOMIC DNA]</scope>
    <source>
        <strain evidence="3 4">RHCKG23</strain>
    </source>
</reference>
<feature type="transmembrane region" description="Helical" evidence="2">
    <location>
        <begin position="32"/>
        <end position="53"/>
    </location>
</feature>
<keyword evidence="2" id="KW-0472">Membrane</keyword>
<evidence type="ECO:0000313" key="4">
    <source>
        <dbReference type="Proteomes" id="UP001237823"/>
    </source>
</evidence>
<sequence length="231" mass="24681">MSRSAYELGWRVFRDRFDTDVPPDRRRRAVRVGILVGVATLVVLVVVGLSVGWPDLAGPAGWIGAVLLAVGIGGFAVACVPLVPRPPDAAKLFWSGSVMQAPERTERYFGRGPAPTIAPADRDEVLRDAELVQSGQVPDTFRGFVVTVAGLLAAVSLLFTDTHVRLFSFVPVFLIVRLVLGLVRLGRVERARVLAAALPEVPPAPSPGSTAGSRRTHRPAPRGSKLGLPDD</sequence>
<evidence type="ECO:0000313" key="3">
    <source>
        <dbReference type="EMBL" id="MDM7886158.1"/>
    </source>
</evidence>
<dbReference type="RefSeq" id="WP_289459434.1">
    <property type="nucleotide sequence ID" value="NZ_JAUCML010000009.1"/>
</dbReference>
<name>A0ABT7T9C8_9MICO</name>
<feature type="transmembrane region" description="Helical" evidence="2">
    <location>
        <begin position="166"/>
        <end position="185"/>
    </location>
</feature>
<feature type="transmembrane region" description="Helical" evidence="2">
    <location>
        <begin position="141"/>
        <end position="160"/>
    </location>
</feature>
<proteinExistence type="predicted"/>
<evidence type="ECO:0000256" key="1">
    <source>
        <dbReference type="SAM" id="MobiDB-lite"/>
    </source>
</evidence>